<gene>
    <name evidence="7" type="ORF">LWC34_00800</name>
</gene>
<dbReference type="CDD" id="cd00567">
    <property type="entry name" value="ACAD"/>
    <property type="match status" value="1"/>
</dbReference>
<proteinExistence type="inferred from homology"/>
<dbReference type="InterPro" id="IPR037069">
    <property type="entry name" value="AcylCoA_DH/ox_N_sf"/>
</dbReference>
<evidence type="ECO:0000256" key="1">
    <source>
        <dbReference type="ARBA" id="ARBA00001974"/>
    </source>
</evidence>
<dbReference type="EMBL" id="JAJVCN010000001">
    <property type="protein sequence ID" value="MCE7001385.1"/>
    <property type="molecule type" value="Genomic_DNA"/>
</dbReference>
<dbReference type="Gene3D" id="1.10.540.10">
    <property type="entry name" value="Acyl-CoA dehydrogenase/oxidase, N-terminal domain"/>
    <property type="match status" value="1"/>
</dbReference>
<feature type="domain" description="Acyl-CoA dehydrogenase/oxidase C-terminal" evidence="6">
    <location>
        <begin position="188"/>
        <end position="333"/>
    </location>
</feature>
<comment type="similarity">
    <text evidence="2">Belongs to the acyl-CoA dehydrogenase family.</text>
</comment>
<keyword evidence="4" id="KW-0274">FAD</keyword>
<keyword evidence="8" id="KW-1185">Reference proteome</keyword>
<dbReference type="PANTHER" id="PTHR43884">
    <property type="entry name" value="ACYL-COA DEHYDROGENASE"/>
    <property type="match status" value="1"/>
</dbReference>
<dbReference type="RefSeq" id="WP_233722453.1">
    <property type="nucleotide sequence ID" value="NZ_JAJVCN010000001.1"/>
</dbReference>
<sequence>MDFSFSEAQIELAGLTRSIMADLTDARLRAAESGDDRIDASLWQALAGSGILSVTDFGLLEHCSILIELGRAVAPVPYLPSIVAASALAEFGSLDSPEAIHTVALSDDEVFASPTSDGWTLSGMKSCVPTGGIASLILVPATTPDGVRVFVVKPSEVAITRQRIVDGDSEALLEFADVAVDSSRVLGGAEVADWLVTRMTVGLCALQLGVAERALELTAEHARTRVQFDRPIGSFQAVAQRLADAYVDVEAIRLTLWQAAWRVSEGLPAETEVASAKFWAADAGHRIAHTAVHVHGGMGIDTDHPLHRYFVAAKRNEFTLGGATAQLRKIGAALASTPV</sequence>
<dbReference type="SUPFAM" id="SSF56645">
    <property type="entry name" value="Acyl-CoA dehydrogenase NM domain-like"/>
    <property type="match status" value="1"/>
</dbReference>
<evidence type="ECO:0000256" key="4">
    <source>
        <dbReference type="ARBA" id="ARBA00022827"/>
    </source>
</evidence>
<dbReference type="PANTHER" id="PTHR43884:SF20">
    <property type="entry name" value="ACYL-COA DEHYDROGENASE FADE28"/>
    <property type="match status" value="1"/>
</dbReference>
<dbReference type="Proteomes" id="UP001521150">
    <property type="component" value="Unassembled WGS sequence"/>
</dbReference>
<keyword evidence="3" id="KW-0285">Flavoprotein</keyword>
<dbReference type="InterPro" id="IPR046373">
    <property type="entry name" value="Acyl-CoA_Oxase/DH_mid-dom_sf"/>
</dbReference>
<dbReference type="Pfam" id="PF00441">
    <property type="entry name" value="Acyl-CoA_dh_1"/>
    <property type="match status" value="1"/>
</dbReference>
<dbReference type="Gene3D" id="2.40.110.10">
    <property type="entry name" value="Butyryl-CoA Dehydrogenase, subunit A, domain 2"/>
    <property type="match status" value="1"/>
</dbReference>
<name>A0ABS8Z0K4_9PSEU</name>
<evidence type="ECO:0000259" key="6">
    <source>
        <dbReference type="Pfam" id="PF00441"/>
    </source>
</evidence>
<comment type="caution">
    <text evidence="7">The sequence shown here is derived from an EMBL/GenBank/DDBJ whole genome shotgun (WGS) entry which is preliminary data.</text>
</comment>
<dbReference type="InterPro" id="IPR009075">
    <property type="entry name" value="AcylCo_DH/oxidase_C"/>
</dbReference>
<dbReference type="SUPFAM" id="SSF47203">
    <property type="entry name" value="Acyl-CoA dehydrogenase C-terminal domain-like"/>
    <property type="match status" value="1"/>
</dbReference>
<dbReference type="InterPro" id="IPR036250">
    <property type="entry name" value="AcylCo_DH-like_C"/>
</dbReference>
<evidence type="ECO:0000256" key="3">
    <source>
        <dbReference type="ARBA" id="ARBA00022630"/>
    </source>
</evidence>
<keyword evidence="5" id="KW-0560">Oxidoreductase</keyword>
<evidence type="ECO:0000313" key="7">
    <source>
        <dbReference type="EMBL" id="MCE7001385.1"/>
    </source>
</evidence>
<organism evidence="7 8">
    <name type="scientific">Kibdelosporangium philippinense</name>
    <dbReference type="NCBI Taxonomy" id="211113"/>
    <lineage>
        <taxon>Bacteria</taxon>
        <taxon>Bacillati</taxon>
        <taxon>Actinomycetota</taxon>
        <taxon>Actinomycetes</taxon>
        <taxon>Pseudonocardiales</taxon>
        <taxon>Pseudonocardiaceae</taxon>
        <taxon>Kibdelosporangium</taxon>
    </lineage>
</organism>
<protein>
    <submittedName>
        <fullName evidence="7">Acyl-CoA dehydrogenase</fullName>
    </submittedName>
</protein>
<dbReference type="InterPro" id="IPR009100">
    <property type="entry name" value="AcylCoA_DH/oxidase_NM_dom_sf"/>
</dbReference>
<comment type="cofactor">
    <cofactor evidence="1">
        <name>FAD</name>
        <dbReference type="ChEBI" id="CHEBI:57692"/>
    </cofactor>
</comment>
<evidence type="ECO:0000256" key="2">
    <source>
        <dbReference type="ARBA" id="ARBA00009347"/>
    </source>
</evidence>
<reference evidence="7 8" key="1">
    <citation type="submission" date="2021-12" db="EMBL/GenBank/DDBJ databases">
        <title>Genome sequence of Kibdelosporangium philippinense ATCC 49844.</title>
        <authorList>
            <person name="Fedorov E.A."/>
            <person name="Omeragic M."/>
            <person name="Shalygina K.F."/>
            <person name="Maclea K.S."/>
        </authorList>
    </citation>
    <scope>NUCLEOTIDE SEQUENCE [LARGE SCALE GENOMIC DNA]</scope>
    <source>
        <strain evidence="7 8">ATCC 49844</strain>
    </source>
</reference>
<evidence type="ECO:0000313" key="8">
    <source>
        <dbReference type="Proteomes" id="UP001521150"/>
    </source>
</evidence>
<accession>A0ABS8Z0K4</accession>
<evidence type="ECO:0000256" key="5">
    <source>
        <dbReference type="ARBA" id="ARBA00023002"/>
    </source>
</evidence>
<dbReference type="Gene3D" id="1.20.140.10">
    <property type="entry name" value="Butyryl-CoA Dehydrogenase, subunit A, domain 3"/>
    <property type="match status" value="1"/>
</dbReference>